<dbReference type="SUPFAM" id="SSF53697">
    <property type="entry name" value="SIS domain"/>
    <property type="match status" value="1"/>
</dbReference>
<dbReference type="EMBL" id="MUJK01000001">
    <property type="protein sequence ID" value="POF43767.1"/>
    <property type="molecule type" value="Genomic_DNA"/>
</dbReference>
<dbReference type="InterPro" id="IPR009057">
    <property type="entry name" value="Homeodomain-like_sf"/>
</dbReference>
<dbReference type="PROSITE" id="PS51071">
    <property type="entry name" value="HTH_RPIR"/>
    <property type="match status" value="1"/>
</dbReference>
<evidence type="ECO:0000259" key="5">
    <source>
        <dbReference type="PROSITE" id="PS51464"/>
    </source>
</evidence>
<evidence type="ECO:0000259" key="4">
    <source>
        <dbReference type="PROSITE" id="PS51071"/>
    </source>
</evidence>
<dbReference type="CDD" id="cd05013">
    <property type="entry name" value="SIS_RpiR"/>
    <property type="match status" value="1"/>
</dbReference>
<feature type="domain" description="SIS" evidence="5">
    <location>
        <begin position="121"/>
        <end position="259"/>
    </location>
</feature>
<dbReference type="InterPro" id="IPR035472">
    <property type="entry name" value="RpiR-like_SIS"/>
</dbReference>
<dbReference type="GO" id="GO:1901135">
    <property type="term" value="P:carbohydrate derivative metabolic process"/>
    <property type="evidence" value="ECO:0007669"/>
    <property type="project" value="InterPro"/>
</dbReference>
<accession>A0A2S3VV01</accession>
<dbReference type="InterPro" id="IPR047640">
    <property type="entry name" value="RpiR-like"/>
</dbReference>
<evidence type="ECO:0008006" key="8">
    <source>
        <dbReference type="Google" id="ProtNLM"/>
    </source>
</evidence>
<gene>
    <name evidence="6" type="ORF">B0D71_02845</name>
</gene>
<keyword evidence="2" id="KW-0238">DNA-binding</keyword>
<dbReference type="GO" id="GO:0097367">
    <property type="term" value="F:carbohydrate derivative binding"/>
    <property type="evidence" value="ECO:0007669"/>
    <property type="project" value="InterPro"/>
</dbReference>
<dbReference type="InterPro" id="IPR001347">
    <property type="entry name" value="SIS_dom"/>
</dbReference>
<dbReference type="Proteomes" id="UP000237440">
    <property type="component" value="Unassembled WGS sequence"/>
</dbReference>
<proteinExistence type="predicted"/>
<keyword evidence="7" id="KW-1185">Reference proteome</keyword>
<evidence type="ECO:0000313" key="6">
    <source>
        <dbReference type="EMBL" id="POF43767.1"/>
    </source>
</evidence>
<organism evidence="6 7">
    <name type="scientific">Pseudomonas laurylsulfativorans</name>
    <dbReference type="NCBI Taxonomy" id="1943631"/>
    <lineage>
        <taxon>Bacteria</taxon>
        <taxon>Pseudomonadati</taxon>
        <taxon>Pseudomonadota</taxon>
        <taxon>Gammaproteobacteria</taxon>
        <taxon>Pseudomonadales</taxon>
        <taxon>Pseudomonadaceae</taxon>
        <taxon>Pseudomonas</taxon>
    </lineage>
</organism>
<name>A0A2S3VV01_9PSED</name>
<dbReference type="Pfam" id="PF01418">
    <property type="entry name" value="HTH_6"/>
    <property type="match status" value="1"/>
</dbReference>
<evidence type="ECO:0000313" key="7">
    <source>
        <dbReference type="Proteomes" id="UP000237440"/>
    </source>
</evidence>
<dbReference type="InterPro" id="IPR000281">
    <property type="entry name" value="HTH_RpiR"/>
</dbReference>
<sequence>MTASRSIKKLIQDANPTFTPSERKLVRFLNSATPVIALGSVHQLAERVSVSAPTVMRFAVKLGFSGYADFQQAWVNELESMLTSPLTLIDHGAPPSENLFGRELGKMVEQAIDEVAGEGGLLDVLLDSKRRIYLRGGRFSQPLAEYFYAHLREIRGNAEILGRSASHDIDLTLDLSKKDVVIVFDYRRYQADTVHIAKRASEQGATVVLFTDRWQSTAAEFSRYVVVSDIASGSAYDSLVPAMAQVEFLAMEMVNRLGDSATDRLRRLEAVRVGQTPAIDRDKSDLN</sequence>
<dbReference type="OrthoDB" id="3237351at2"/>
<dbReference type="PANTHER" id="PTHR30514">
    <property type="entry name" value="GLUCOKINASE"/>
    <property type="match status" value="1"/>
</dbReference>
<dbReference type="PROSITE" id="PS51464">
    <property type="entry name" value="SIS"/>
    <property type="match status" value="1"/>
</dbReference>
<dbReference type="InterPro" id="IPR046348">
    <property type="entry name" value="SIS_dom_sf"/>
</dbReference>
<dbReference type="GO" id="GO:0003700">
    <property type="term" value="F:DNA-binding transcription factor activity"/>
    <property type="evidence" value="ECO:0007669"/>
    <property type="project" value="InterPro"/>
</dbReference>
<dbReference type="RefSeq" id="WP_103393390.1">
    <property type="nucleotide sequence ID" value="NZ_MUJK01000001.1"/>
</dbReference>
<evidence type="ECO:0000256" key="2">
    <source>
        <dbReference type="ARBA" id="ARBA00023125"/>
    </source>
</evidence>
<dbReference type="SUPFAM" id="SSF46689">
    <property type="entry name" value="Homeodomain-like"/>
    <property type="match status" value="1"/>
</dbReference>
<feature type="domain" description="HTH rpiR-type" evidence="4">
    <location>
        <begin position="5"/>
        <end position="81"/>
    </location>
</feature>
<reference evidence="7" key="1">
    <citation type="submission" date="2017-02" db="EMBL/GenBank/DDBJ databases">
        <authorList>
            <person name="Furmanczyk E.M."/>
        </authorList>
    </citation>
    <scope>NUCLEOTIDE SEQUENCE [LARGE SCALE GENOMIC DNA]</scope>
    <source>
        <strain evidence="7">AP3_22</strain>
    </source>
</reference>
<evidence type="ECO:0000256" key="1">
    <source>
        <dbReference type="ARBA" id="ARBA00023015"/>
    </source>
</evidence>
<protein>
    <recommendedName>
        <fullName evidence="8">RpiR family transcriptional regulator</fullName>
    </recommendedName>
</protein>
<evidence type="ECO:0000256" key="3">
    <source>
        <dbReference type="ARBA" id="ARBA00023163"/>
    </source>
</evidence>
<dbReference type="Gene3D" id="1.10.10.10">
    <property type="entry name" value="Winged helix-like DNA-binding domain superfamily/Winged helix DNA-binding domain"/>
    <property type="match status" value="1"/>
</dbReference>
<dbReference type="Gene3D" id="3.40.50.10490">
    <property type="entry name" value="Glucose-6-phosphate isomerase like protein, domain 1"/>
    <property type="match status" value="1"/>
</dbReference>
<keyword evidence="1" id="KW-0805">Transcription regulation</keyword>
<comment type="caution">
    <text evidence="6">The sequence shown here is derived from an EMBL/GenBank/DDBJ whole genome shotgun (WGS) entry which is preliminary data.</text>
</comment>
<dbReference type="GO" id="GO:0003677">
    <property type="term" value="F:DNA binding"/>
    <property type="evidence" value="ECO:0007669"/>
    <property type="project" value="UniProtKB-KW"/>
</dbReference>
<dbReference type="Pfam" id="PF01380">
    <property type="entry name" value="SIS"/>
    <property type="match status" value="1"/>
</dbReference>
<dbReference type="InterPro" id="IPR036388">
    <property type="entry name" value="WH-like_DNA-bd_sf"/>
</dbReference>
<dbReference type="AlphaFoldDB" id="A0A2S3VV01"/>
<keyword evidence="3" id="KW-0804">Transcription</keyword>
<dbReference type="PANTHER" id="PTHR30514:SF18">
    <property type="entry name" value="RPIR-FAMILY TRANSCRIPTIONAL REGULATOR"/>
    <property type="match status" value="1"/>
</dbReference>